<comment type="caution">
    <text evidence="1">The sequence shown here is derived from an EMBL/GenBank/DDBJ whole genome shotgun (WGS) entry which is preliminary data.</text>
</comment>
<dbReference type="RefSeq" id="WP_136405320.1">
    <property type="nucleotide sequence ID" value="NZ_JARXRQ010000001.1"/>
</dbReference>
<proteinExistence type="predicted"/>
<dbReference type="OrthoDB" id="7065580at2"/>
<organism evidence="1 2">
    <name type="scientific">Lampropedia aestuarii</name>
    <dbReference type="NCBI Taxonomy" id="2562762"/>
    <lineage>
        <taxon>Bacteria</taxon>
        <taxon>Pseudomonadati</taxon>
        <taxon>Pseudomonadota</taxon>
        <taxon>Betaproteobacteria</taxon>
        <taxon>Burkholderiales</taxon>
        <taxon>Comamonadaceae</taxon>
        <taxon>Lampropedia</taxon>
    </lineage>
</organism>
<evidence type="ECO:0008006" key="3">
    <source>
        <dbReference type="Google" id="ProtNLM"/>
    </source>
</evidence>
<dbReference type="EMBL" id="SSWX01000003">
    <property type="protein sequence ID" value="THJ35721.1"/>
    <property type="molecule type" value="Genomic_DNA"/>
</dbReference>
<gene>
    <name evidence="1" type="ORF">E8K88_03825</name>
</gene>
<accession>A0A4S5BWW0</accession>
<evidence type="ECO:0000313" key="1">
    <source>
        <dbReference type="EMBL" id="THJ35721.1"/>
    </source>
</evidence>
<keyword evidence="2" id="KW-1185">Reference proteome</keyword>
<evidence type="ECO:0000313" key="2">
    <source>
        <dbReference type="Proteomes" id="UP000306236"/>
    </source>
</evidence>
<name>A0A4S5BWW0_9BURK</name>
<dbReference type="Proteomes" id="UP000306236">
    <property type="component" value="Unassembled WGS sequence"/>
</dbReference>
<dbReference type="AlphaFoldDB" id="A0A4S5BWW0"/>
<protein>
    <recommendedName>
        <fullName evidence="3">PD(D/E)XK endonuclease domain-containing protein</fullName>
    </recommendedName>
</protein>
<reference evidence="1 2" key="1">
    <citation type="submission" date="2019-04" db="EMBL/GenBank/DDBJ databases">
        <title>Lampropedia sp YIM MLB12 draf genome.</title>
        <authorList>
            <person name="Wang Y.-X."/>
        </authorList>
    </citation>
    <scope>NUCLEOTIDE SEQUENCE [LARGE SCALE GENOMIC DNA]</scope>
    <source>
        <strain evidence="1 2">YIM MLB12</strain>
    </source>
</reference>
<sequence>MNDEQKSLIQQYFACTARLLDMEMIRSDKVLGDLAEWICVQSYGLELEASGRHPGYDGVIDNRKVQVKAHNSPKGTNLSVGNPEQYDELFVLIGPRSRLRVGPAGQSFHVYRFTSDQVDLRFRRASGYYCAKKTLAKEPYEVISIDQEPVCCQ</sequence>